<proteinExistence type="predicted"/>
<reference evidence="2 3" key="1">
    <citation type="submission" date="2019-03" db="EMBL/GenBank/DDBJ databases">
        <title>Genomic Encyclopedia of Type Strains, Phase IV (KMG-IV): sequencing the most valuable type-strain genomes for metagenomic binning, comparative biology and taxonomic classification.</title>
        <authorList>
            <person name="Goeker M."/>
        </authorList>
    </citation>
    <scope>NUCLEOTIDE SEQUENCE [LARGE SCALE GENOMIC DNA]</scope>
    <source>
        <strain evidence="2 3">DSM 103792</strain>
    </source>
</reference>
<dbReference type="PANTHER" id="PTHR37811">
    <property type="entry name" value="BLL5343 PROTEIN"/>
    <property type="match status" value="1"/>
</dbReference>
<sequence length="76" mass="8877">MVELAAQQPGYIGVRSVREPGGLGVTISYWRSEADIKAWRQHLEHAATRETGRKQWYQYYELQVCKIERAYDFGLD</sequence>
<gene>
    <name evidence="2" type="ORF">EV696_105162</name>
</gene>
<dbReference type="SUPFAM" id="SSF54909">
    <property type="entry name" value="Dimeric alpha+beta barrel"/>
    <property type="match status" value="1"/>
</dbReference>
<keyword evidence="2" id="KW-0503">Monooxygenase</keyword>
<name>A0A4R6UPP0_9GAMM</name>
<keyword evidence="2" id="KW-0560">Oxidoreductase</keyword>
<dbReference type="InterPro" id="IPR007138">
    <property type="entry name" value="ABM_dom"/>
</dbReference>
<dbReference type="Proteomes" id="UP000295375">
    <property type="component" value="Unassembled WGS sequence"/>
</dbReference>
<dbReference type="InterPro" id="IPR011008">
    <property type="entry name" value="Dimeric_a/b-barrel"/>
</dbReference>
<evidence type="ECO:0000313" key="2">
    <source>
        <dbReference type="EMBL" id="TDQ49188.1"/>
    </source>
</evidence>
<dbReference type="InterPro" id="IPR052936">
    <property type="entry name" value="Jasmonate_Hydroxylase-like"/>
</dbReference>
<dbReference type="GO" id="GO:0004497">
    <property type="term" value="F:monooxygenase activity"/>
    <property type="evidence" value="ECO:0007669"/>
    <property type="project" value="UniProtKB-KW"/>
</dbReference>
<dbReference type="PANTHER" id="PTHR37811:SF2">
    <property type="entry name" value="ABM DOMAIN-CONTAINING PROTEIN"/>
    <property type="match status" value="1"/>
</dbReference>
<feature type="domain" description="ABM" evidence="1">
    <location>
        <begin position="2"/>
        <end position="50"/>
    </location>
</feature>
<comment type="caution">
    <text evidence="2">The sequence shown here is derived from an EMBL/GenBank/DDBJ whole genome shotgun (WGS) entry which is preliminary data.</text>
</comment>
<evidence type="ECO:0000259" key="1">
    <source>
        <dbReference type="Pfam" id="PF03992"/>
    </source>
</evidence>
<dbReference type="EMBL" id="SNYM01000005">
    <property type="protein sequence ID" value="TDQ49188.1"/>
    <property type="molecule type" value="Genomic_DNA"/>
</dbReference>
<protein>
    <submittedName>
        <fullName evidence="2">Heme-degrading monooxygenase HmoA</fullName>
    </submittedName>
</protein>
<dbReference type="AlphaFoldDB" id="A0A4R6UPP0"/>
<organism evidence="2 3">
    <name type="scientific">Permianibacter aggregans</name>
    <dbReference type="NCBI Taxonomy" id="1510150"/>
    <lineage>
        <taxon>Bacteria</taxon>
        <taxon>Pseudomonadati</taxon>
        <taxon>Pseudomonadota</taxon>
        <taxon>Gammaproteobacteria</taxon>
        <taxon>Pseudomonadales</taxon>
        <taxon>Pseudomonadaceae</taxon>
        <taxon>Permianibacter</taxon>
    </lineage>
</organism>
<accession>A0A4R6UPP0</accession>
<evidence type="ECO:0000313" key="3">
    <source>
        <dbReference type="Proteomes" id="UP000295375"/>
    </source>
</evidence>
<keyword evidence="3" id="KW-1185">Reference proteome</keyword>
<dbReference type="Pfam" id="PF03992">
    <property type="entry name" value="ABM"/>
    <property type="match status" value="1"/>
</dbReference>
<dbReference type="Gene3D" id="3.30.70.100">
    <property type="match status" value="1"/>
</dbReference>